<dbReference type="InterPro" id="IPR052812">
    <property type="entry name" value="Plant_DnaJ_domain"/>
</dbReference>
<dbReference type="EMBL" id="LWDX02013665">
    <property type="protein sequence ID" value="OEL34983.1"/>
    <property type="molecule type" value="Genomic_DNA"/>
</dbReference>
<keyword evidence="2" id="KW-1185">Reference proteome</keyword>
<dbReference type="Proteomes" id="UP000095767">
    <property type="component" value="Unassembled WGS sequence"/>
</dbReference>
<feature type="non-terminal residue" evidence="1">
    <location>
        <position position="1"/>
    </location>
</feature>
<accession>A0A1E5WC20</accession>
<evidence type="ECO:0000313" key="2">
    <source>
        <dbReference type="Proteomes" id="UP000095767"/>
    </source>
</evidence>
<protein>
    <submittedName>
        <fullName evidence="1">Uncharacterized protein</fullName>
    </submittedName>
</protein>
<dbReference type="PANTHER" id="PTHR44272">
    <property type="entry name" value="DNAJ DOMAIN (PROKARYOTIC HEAT SHOCK PROTEIN)"/>
    <property type="match status" value="1"/>
</dbReference>
<dbReference type="PANTHER" id="PTHR44272:SF3">
    <property type="entry name" value="J DOMAIN-CONTAINING PROTEIN"/>
    <property type="match status" value="1"/>
</dbReference>
<proteinExistence type="predicted"/>
<dbReference type="STRING" id="888268.A0A1E5WC20"/>
<evidence type="ECO:0000313" key="1">
    <source>
        <dbReference type="EMBL" id="OEL34983.1"/>
    </source>
</evidence>
<dbReference type="AlphaFoldDB" id="A0A1E5WC20"/>
<gene>
    <name evidence="1" type="ORF">BAE44_0004000</name>
</gene>
<reference evidence="1 2" key="1">
    <citation type="submission" date="2016-09" db="EMBL/GenBank/DDBJ databases">
        <title>The draft genome of Dichanthelium oligosanthes: A C3 panicoid grass species.</title>
        <authorList>
            <person name="Studer A.J."/>
            <person name="Schnable J.C."/>
            <person name="Brutnell T.P."/>
        </authorList>
    </citation>
    <scope>NUCLEOTIDE SEQUENCE [LARGE SCALE GENOMIC DNA]</scope>
    <source>
        <strain evidence="2">cv. Kellogg 1175</strain>
        <tissue evidence="1">Leaf</tissue>
    </source>
</reference>
<organism evidence="1 2">
    <name type="scientific">Dichanthelium oligosanthes</name>
    <dbReference type="NCBI Taxonomy" id="888268"/>
    <lineage>
        <taxon>Eukaryota</taxon>
        <taxon>Viridiplantae</taxon>
        <taxon>Streptophyta</taxon>
        <taxon>Embryophyta</taxon>
        <taxon>Tracheophyta</taxon>
        <taxon>Spermatophyta</taxon>
        <taxon>Magnoliopsida</taxon>
        <taxon>Liliopsida</taxon>
        <taxon>Poales</taxon>
        <taxon>Poaceae</taxon>
        <taxon>PACMAD clade</taxon>
        <taxon>Panicoideae</taxon>
        <taxon>Panicodae</taxon>
        <taxon>Paniceae</taxon>
        <taxon>Dichantheliinae</taxon>
        <taxon>Dichanthelium</taxon>
    </lineage>
</organism>
<comment type="caution">
    <text evidence="1">The sequence shown here is derived from an EMBL/GenBank/DDBJ whole genome shotgun (WGS) entry which is preliminary data.</text>
</comment>
<sequence length="141" mass="16178">EDSQNTGKVTSAGMYTCISSWQWPKIMRLPSLKDWKVMFSKPASYMIEAMCAKSYEDTTEWLKEIESKILAKRNDLCQFETEYRKVDDMLWERDNIHCSFTTEQNLVNPVGAGSSSLVIGTGRETSCISTRSRATRRHAHL</sequence>
<dbReference type="OrthoDB" id="10250354at2759"/>
<name>A0A1E5WC20_9POAL</name>